<dbReference type="Pfam" id="PF02632">
    <property type="entry name" value="BioY"/>
    <property type="match status" value="1"/>
</dbReference>
<dbReference type="InterPro" id="IPR003784">
    <property type="entry name" value="BioY"/>
</dbReference>
<evidence type="ECO:0000256" key="1">
    <source>
        <dbReference type="ARBA" id="ARBA00004651"/>
    </source>
</evidence>
<feature type="region of interest" description="Disordered" evidence="9">
    <location>
        <begin position="183"/>
        <end position="215"/>
    </location>
</feature>
<dbReference type="EMBL" id="JAERTX010000004">
    <property type="protein sequence ID" value="MBM9459207.1"/>
    <property type="molecule type" value="Genomic_DNA"/>
</dbReference>
<accession>A0A939BV56</accession>
<evidence type="ECO:0000256" key="5">
    <source>
        <dbReference type="ARBA" id="ARBA00022692"/>
    </source>
</evidence>
<dbReference type="RefSeq" id="WP_205290527.1">
    <property type="nucleotide sequence ID" value="NZ_CP074406.1"/>
</dbReference>
<protein>
    <recommendedName>
        <fullName evidence="8">Biotin transporter</fullName>
    </recommendedName>
</protein>
<feature type="transmembrane region" description="Helical" evidence="10">
    <location>
        <begin position="34"/>
        <end position="51"/>
    </location>
</feature>
<feature type="compositionally biased region" description="Low complexity" evidence="9">
    <location>
        <begin position="196"/>
        <end position="215"/>
    </location>
</feature>
<feature type="transmembrane region" description="Helical" evidence="10">
    <location>
        <begin position="58"/>
        <end position="76"/>
    </location>
</feature>
<dbReference type="Proteomes" id="UP000663791">
    <property type="component" value="Unassembled WGS sequence"/>
</dbReference>
<keyword evidence="3 8" id="KW-0813">Transport</keyword>
<dbReference type="GO" id="GO:0015225">
    <property type="term" value="F:biotin transmembrane transporter activity"/>
    <property type="evidence" value="ECO:0007669"/>
    <property type="project" value="UniProtKB-UniRule"/>
</dbReference>
<keyword evidence="7 8" id="KW-0472">Membrane</keyword>
<dbReference type="PIRSF" id="PIRSF016661">
    <property type="entry name" value="BioY"/>
    <property type="match status" value="1"/>
</dbReference>
<evidence type="ECO:0000256" key="10">
    <source>
        <dbReference type="SAM" id="Phobius"/>
    </source>
</evidence>
<keyword evidence="5 10" id="KW-0812">Transmembrane</keyword>
<evidence type="ECO:0000256" key="2">
    <source>
        <dbReference type="ARBA" id="ARBA00010692"/>
    </source>
</evidence>
<organism evidence="11 12">
    <name type="scientific">Nocardioides faecalis</name>
    <dbReference type="NCBI Taxonomy" id="2803858"/>
    <lineage>
        <taxon>Bacteria</taxon>
        <taxon>Bacillati</taxon>
        <taxon>Actinomycetota</taxon>
        <taxon>Actinomycetes</taxon>
        <taxon>Propionibacteriales</taxon>
        <taxon>Nocardioidaceae</taxon>
        <taxon>Nocardioides</taxon>
    </lineage>
</organism>
<keyword evidence="6 10" id="KW-1133">Transmembrane helix</keyword>
<evidence type="ECO:0000256" key="8">
    <source>
        <dbReference type="PIRNR" id="PIRNR016661"/>
    </source>
</evidence>
<feature type="transmembrane region" description="Helical" evidence="10">
    <location>
        <begin position="115"/>
        <end position="134"/>
    </location>
</feature>
<proteinExistence type="inferred from homology"/>
<evidence type="ECO:0000313" key="11">
    <source>
        <dbReference type="EMBL" id="MBM9459207.1"/>
    </source>
</evidence>
<comment type="subcellular location">
    <subcellularLocation>
        <location evidence="1 8">Cell membrane</location>
        <topology evidence="1 8">Multi-pass membrane protein</topology>
    </subcellularLocation>
</comment>
<gene>
    <name evidence="11" type="ORF">JK386_04780</name>
</gene>
<keyword evidence="12" id="KW-1185">Reference proteome</keyword>
<evidence type="ECO:0000256" key="6">
    <source>
        <dbReference type="ARBA" id="ARBA00022989"/>
    </source>
</evidence>
<dbReference type="AlphaFoldDB" id="A0A939BV56"/>
<evidence type="ECO:0000256" key="7">
    <source>
        <dbReference type="ARBA" id="ARBA00023136"/>
    </source>
</evidence>
<comment type="similarity">
    <text evidence="2 8">Belongs to the BioY family.</text>
</comment>
<evidence type="ECO:0000256" key="4">
    <source>
        <dbReference type="ARBA" id="ARBA00022475"/>
    </source>
</evidence>
<evidence type="ECO:0000256" key="3">
    <source>
        <dbReference type="ARBA" id="ARBA00022448"/>
    </source>
</evidence>
<evidence type="ECO:0000256" key="9">
    <source>
        <dbReference type="SAM" id="MobiDB-lite"/>
    </source>
</evidence>
<reference evidence="11" key="1">
    <citation type="submission" date="2021-01" db="EMBL/GenBank/DDBJ databases">
        <title>Novel species in genus Nocardioides.</title>
        <authorList>
            <person name="Zhang G."/>
        </authorList>
    </citation>
    <scope>NUCLEOTIDE SEQUENCE</scope>
    <source>
        <strain evidence="11">Zg-536</strain>
    </source>
</reference>
<keyword evidence="4 8" id="KW-1003">Cell membrane</keyword>
<feature type="transmembrane region" description="Helical" evidence="10">
    <location>
        <begin position="88"/>
        <end position="106"/>
    </location>
</feature>
<dbReference type="PANTHER" id="PTHR34295">
    <property type="entry name" value="BIOTIN TRANSPORTER BIOY"/>
    <property type="match status" value="1"/>
</dbReference>
<sequence>MNRRSPTTDVALIAGFAALIAVCAILPDIKTGVGVPYSLQTFGVLLAGAVLGPARGAAAVVLYLVAGLVLPIYSGGTSGVAHFSGVTAGYLVAFPLAAALCGYLVYRNASRATDFTLVFTCGLLSSFLFVHTLGPLNLAWRADLSLKEAFLYDAAYFPGDIVKNLVMALVATSVHRAFPDLVGRPRRTRRDRGEATGSQSPGSQGTGSVTPGAPA</sequence>
<name>A0A939BV56_9ACTN</name>
<dbReference type="PANTHER" id="PTHR34295:SF4">
    <property type="entry name" value="BIOTIN TRANSPORTER BIOY-RELATED"/>
    <property type="match status" value="1"/>
</dbReference>
<dbReference type="Gene3D" id="1.10.1760.20">
    <property type="match status" value="1"/>
</dbReference>
<evidence type="ECO:0000313" key="12">
    <source>
        <dbReference type="Proteomes" id="UP000663791"/>
    </source>
</evidence>
<dbReference type="GO" id="GO:0005886">
    <property type="term" value="C:plasma membrane"/>
    <property type="evidence" value="ECO:0007669"/>
    <property type="project" value="UniProtKB-SubCell"/>
</dbReference>
<comment type="caution">
    <text evidence="11">The sequence shown here is derived from an EMBL/GenBank/DDBJ whole genome shotgun (WGS) entry which is preliminary data.</text>
</comment>